<proteinExistence type="predicted"/>
<keyword evidence="1" id="KW-1133">Transmembrane helix</keyword>
<dbReference type="EMBL" id="CP001099">
    <property type="protein sequence ID" value="ACF10736.1"/>
    <property type="molecule type" value="Genomic_DNA"/>
</dbReference>
<keyword evidence="1" id="KW-0812">Transmembrane</keyword>
<evidence type="ECO:0000313" key="3">
    <source>
        <dbReference type="EMBL" id="ACF10736.1"/>
    </source>
</evidence>
<reference evidence="3" key="1">
    <citation type="submission" date="2008-06" db="EMBL/GenBank/DDBJ databases">
        <title>Complete sequence of Chlorobaculum parvum NCIB 8327.</title>
        <authorList>
            <consortium name="US DOE Joint Genome Institute"/>
            <person name="Lucas S."/>
            <person name="Copeland A."/>
            <person name="Lapidus A."/>
            <person name="Glavina del Rio T."/>
            <person name="Dalin E."/>
            <person name="Tice H."/>
            <person name="Bruce D."/>
            <person name="Goodwin L."/>
            <person name="Pitluck S."/>
            <person name="Schmutz J."/>
            <person name="Larimer F."/>
            <person name="Land M."/>
            <person name="Hauser L."/>
            <person name="Kyrpides N."/>
            <person name="Mikhailova N."/>
            <person name="Zhao F."/>
            <person name="Li T."/>
            <person name="Liu Z."/>
            <person name="Overmann J."/>
            <person name="Bryant D.A."/>
            <person name="Richardson P."/>
        </authorList>
    </citation>
    <scope>NUCLEOTIDE SEQUENCE [LARGE SCALE GENOMIC DNA]</scope>
    <source>
        <strain evidence="3">NCIB 8327</strain>
    </source>
</reference>
<dbReference type="Proteomes" id="UP000008811">
    <property type="component" value="Chromosome"/>
</dbReference>
<sequence>MWACVTLSIKSENLMKTPARYFLSLFLLLAMMACSGQSKRYEAENADFPASSSRIVAESFMPQPAPEVAGQDGGGPATEQNLVQKISQQIIRDGQAVFETNDLKKTKTWIESLVQKHKAYLSLDEQSKGSDRIEQRMIVRIPADRFDAFVADLEKGVVKFDSKSITATDVTEEFIDVSQRLRLKKETEERYIALLEKAKSVQDVLETEKYIGQVRAEIESLEGRLKYLQNRIGLSTLNITFYQLKPEVQEFTSRIGLAFSEGWNNFLFFLLGVISLWPFLLAGVLLVGTVRFLWKLRK</sequence>
<feature type="domain" description="DUF4349" evidence="2">
    <location>
        <begin position="88"/>
        <end position="290"/>
    </location>
</feature>
<dbReference type="STRING" id="517417.Cpar_0310"/>
<gene>
    <name evidence="3" type="ordered locus">Cpar_0310</name>
</gene>
<dbReference type="AlphaFoldDB" id="B3QQV8"/>
<accession>B3QQV8</accession>
<dbReference type="Pfam" id="PF14257">
    <property type="entry name" value="DUF4349"/>
    <property type="match status" value="1"/>
</dbReference>
<protein>
    <recommendedName>
        <fullName evidence="2">DUF4349 domain-containing protein</fullName>
    </recommendedName>
</protein>
<name>B3QQV8_CHLP8</name>
<evidence type="ECO:0000256" key="1">
    <source>
        <dbReference type="SAM" id="Phobius"/>
    </source>
</evidence>
<organism evidence="3 4">
    <name type="scientific">Chlorobaculum parvum (strain DSM 263 / NCIMB 8327)</name>
    <name type="common">Chlorobium vibrioforme subsp. thiosulfatophilum</name>
    <dbReference type="NCBI Taxonomy" id="517417"/>
    <lineage>
        <taxon>Bacteria</taxon>
        <taxon>Pseudomonadati</taxon>
        <taxon>Chlorobiota</taxon>
        <taxon>Chlorobiia</taxon>
        <taxon>Chlorobiales</taxon>
        <taxon>Chlorobiaceae</taxon>
        <taxon>Chlorobaculum</taxon>
    </lineage>
</organism>
<evidence type="ECO:0000259" key="2">
    <source>
        <dbReference type="Pfam" id="PF14257"/>
    </source>
</evidence>
<dbReference type="KEGG" id="cpc:Cpar_0310"/>
<evidence type="ECO:0000313" key="4">
    <source>
        <dbReference type="Proteomes" id="UP000008811"/>
    </source>
</evidence>
<dbReference type="eggNOG" id="COG5662">
    <property type="taxonomic scope" value="Bacteria"/>
</dbReference>
<dbReference type="InterPro" id="IPR025645">
    <property type="entry name" value="DUF4349"/>
</dbReference>
<keyword evidence="4" id="KW-1185">Reference proteome</keyword>
<dbReference type="HOGENOM" id="CLU_046535_2_1_10"/>
<keyword evidence="1" id="KW-0472">Membrane</keyword>
<feature type="transmembrane region" description="Helical" evidence="1">
    <location>
        <begin position="266"/>
        <end position="294"/>
    </location>
</feature>